<dbReference type="PANTHER" id="PTHR32071">
    <property type="entry name" value="TRANSCRIPTIONAL REGULATORY PROTEIN"/>
    <property type="match status" value="1"/>
</dbReference>
<dbReference type="RefSeq" id="WP_043063850.1">
    <property type="nucleotide sequence ID" value="NZ_BJOA01000082.1"/>
</dbReference>
<sequence length="759" mass="86538">MNIKIGLLFSLTGTTALTERGQCDAAKFAIEEYNNKQHKVEAIVRDICSDPAKSAEEAEALAKEGVKIFIGCYTSACRKAVLPVLEKYDCLLVYPTLYEGRECHPNVFYTGEVPNQQIHTLLNYLTHRFGKRIYCVGTDYIYPRETNQQVKTYLKERNGSVIGEQYVPFGHQNFYDILEDIMLKQPDAIFLTLVGQSIIPFYRTYHRMKLQPEKIPIFSPITKETEIAAMGAEFGAGHYSSASYFQSLHNPYNTKFVNELHRYIGSNQVISSVMFNTYLGTGMIIESIIETNSLDHRTIFYQLSGKELETACGTLFVEEDHRHLSRPVKIGKALPDGQFEVVWDSQQNIPPKPFKEKSKEPPHLNEITLEAWGQISEEALLVMSEDNHILYMTKKAEELTRLQEGQALTPEMLQNMHDSFEVNHYGAKHQQMLLLKPKISTFPSGAFYCFDRIRTKNYEYQLELEVARLASQSSANVLILGETGTGKEVVAQSIHNQSERRDGPFIAVNTGLLPRELIASELFGFTEGAFTGAKKGGAIGKFEAANNGTLFLDEIGDMPLELQVVLLRAIESKKIMRLGENQERKVNVRIIAATHRNLQEEIAYKGSFRADLFYRLNVLSITIPPLSERPEDIEHLCQEFLNEFHQTHGEGPNKISNEALQLFIQYHWPGNIRELRNVLERAFLLSGREKSHIQAKHLPRALKGHYQRKSNPTESLKEMERKMLEQVLRKTETITDASKALGIARSTLYRKLKEFQITR</sequence>
<proteinExistence type="predicted"/>
<dbReference type="CDD" id="cd00009">
    <property type="entry name" value="AAA"/>
    <property type="match status" value="1"/>
</dbReference>
<evidence type="ECO:0000256" key="2">
    <source>
        <dbReference type="ARBA" id="ARBA00022840"/>
    </source>
</evidence>
<dbReference type="SUPFAM" id="SSF52540">
    <property type="entry name" value="P-loop containing nucleoside triphosphate hydrolases"/>
    <property type="match status" value="1"/>
</dbReference>
<evidence type="ECO:0000313" key="9">
    <source>
        <dbReference type="Proteomes" id="UP000037269"/>
    </source>
</evidence>
<dbReference type="InterPro" id="IPR002078">
    <property type="entry name" value="Sigma_54_int"/>
</dbReference>
<name>A0A0D1Y3V2_ANEMI</name>
<dbReference type="OrthoDB" id="9783240at2"/>
<evidence type="ECO:0000313" key="7">
    <source>
        <dbReference type="EMBL" id="KON99268.1"/>
    </source>
</evidence>
<dbReference type="PROSITE" id="PS00676">
    <property type="entry name" value="SIGMA54_INTERACT_2"/>
    <property type="match status" value="1"/>
</dbReference>
<dbReference type="Pfam" id="PF00158">
    <property type="entry name" value="Sigma54_activat"/>
    <property type="match status" value="1"/>
</dbReference>
<keyword evidence="1" id="KW-0547">Nucleotide-binding</keyword>
<evidence type="ECO:0000256" key="4">
    <source>
        <dbReference type="ARBA" id="ARBA00023125"/>
    </source>
</evidence>
<keyword evidence="5" id="KW-0804">Transcription</keyword>
<dbReference type="InterPro" id="IPR058031">
    <property type="entry name" value="AAA_lid_NorR"/>
</dbReference>
<dbReference type="InterPro" id="IPR009057">
    <property type="entry name" value="Homeodomain-like_sf"/>
</dbReference>
<dbReference type="InterPro" id="IPR028082">
    <property type="entry name" value="Peripla_BP_I"/>
</dbReference>
<keyword evidence="4" id="KW-0238">DNA-binding</keyword>
<dbReference type="AlphaFoldDB" id="A0A0D1Y3V2"/>
<dbReference type="InterPro" id="IPR027417">
    <property type="entry name" value="P-loop_NTPase"/>
</dbReference>
<keyword evidence="3" id="KW-0805">Transcription regulation</keyword>
<dbReference type="PATRIC" id="fig|47500.8.peg.1254"/>
<evidence type="ECO:0000256" key="1">
    <source>
        <dbReference type="ARBA" id="ARBA00022741"/>
    </source>
</evidence>
<dbReference type="InterPro" id="IPR025944">
    <property type="entry name" value="Sigma_54_int_dom_CS"/>
</dbReference>
<dbReference type="InterPro" id="IPR025943">
    <property type="entry name" value="Sigma_54_int_dom_ATP-bd_2"/>
</dbReference>
<protein>
    <submittedName>
        <fullName evidence="8">Regulatory protein, Fis family</fullName>
    </submittedName>
    <submittedName>
        <fullName evidence="7">Transcriptional regulator</fullName>
    </submittedName>
</protein>
<dbReference type="SMART" id="SM00382">
    <property type="entry name" value="AAA"/>
    <property type="match status" value="1"/>
</dbReference>
<dbReference type="Gene3D" id="3.40.50.300">
    <property type="entry name" value="P-loop containing nucleotide triphosphate hydrolases"/>
    <property type="match status" value="1"/>
</dbReference>
<dbReference type="Gene3D" id="3.40.50.2300">
    <property type="match status" value="2"/>
</dbReference>
<dbReference type="SUPFAM" id="SSF53822">
    <property type="entry name" value="Periplasmic binding protein-like I"/>
    <property type="match status" value="1"/>
</dbReference>
<dbReference type="PROSITE" id="PS00688">
    <property type="entry name" value="SIGMA54_INTERACT_3"/>
    <property type="match status" value="1"/>
</dbReference>
<keyword evidence="2" id="KW-0067">ATP-binding</keyword>
<evidence type="ECO:0000313" key="10">
    <source>
        <dbReference type="Proteomes" id="UP000182836"/>
    </source>
</evidence>
<dbReference type="Pfam" id="PF25601">
    <property type="entry name" value="AAA_lid_14"/>
    <property type="match status" value="1"/>
</dbReference>
<keyword evidence="9" id="KW-1185">Reference proteome</keyword>
<organism evidence="7 9">
    <name type="scientific">Aneurinibacillus migulanus</name>
    <name type="common">Bacillus migulanus</name>
    <dbReference type="NCBI Taxonomy" id="47500"/>
    <lineage>
        <taxon>Bacteria</taxon>
        <taxon>Bacillati</taxon>
        <taxon>Bacillota</taxon>
        <taxon>Bacilli</taxon>
        <taxon>Bacillales</taxon>
        <taxon>Paenibacillaceae</taxon>
        <taxon>Aneurinibacillus group</taxon>
        <taxon>Aneurinibacillus</taxon>
    </lineage>
</organism>
<dbReference type="EMBL" id="FNED01000005">
    <property type="protein sequence ID" value="SDI57765.1"/>
    <property type="molecule type" value="Genomic_DNA"/>
</dbReference>
<evidence type="ECO:0000259" key="6">
    <source>
        <dbReference type="PROSITE" id="PS50045"/>
    </source>
</evidence>
<dbReference type="Proteomes" id="UP000037269">
    <property type="component" value="Unassembled WGS sequence"/>
</dbReference>
<gene>
    <name evidence="7" type="ORF">AF333_00585</name>
    <name evidence="8" type="ORF">SAMN04487909_105168</name>
</gene>
<reference evidence="8 10" key="2">
    <citation type="submission" date="2016-10" db="EMBL/GenBank/DDBJ databases">
        <authorList>
            <person name="de Groot N.N."/>
        </authorList>
    </citation>
    <scope>NUCLEOTIDE SEQUENCE [LARGE SCALE GENOMIC DNA]</scope>
    <source>
        <strain evidence="8 10">DSM 2895</strain>
    </source>
</reference>
<dbReference type="STRING" id="47500.AF333_00585"/>
<evidence type="ECO:0000313" key="8">
    <source>
        <dbReference type="EMBL" id="SDI57765.1"/>
    </source>
</evidence>
<feature type="domain" description="Sigma-54 factor interaction" evidence="6">
    <location>
        <begin position="466"/>
        <end position="684"/>
    </location>
</feature>
<dbReference type="Pfam" id="PF02954">
    <property type="entry name" value="HTH_8"/>
    <property type="match status" value="1"/>
</dbReference>
<dbReference type="InterPro" id="IPR003593">
    <property type="entry name" value="AAA+_ATPase"/>
</dbReference>
<dbReference type="PROSITE" id="PS00675">
    <property type="entry name" value="SIGMA54_INTERACT_1"/>
    <property type="match status" value="1"/>
</dbReference>
<dbReference type="GO" id="GO:0043565">
    <property type="term" value="F:sequence-specific DNA binding"/>
    <property type="evidence" value="ECO:0007669"/>
    <property type="project" value="InterPro"/>
</dbReference>
<dbReference type="InterPro" id="IPR025662">
    <property type="entry name" value="Sigma_54_int_dom_ATP-bd_1"/>
</dbReference>
<dbReference type="GO" id="GO:0005524">
    <property type="term" value="F:ATP binding"/>
    <property type="evidence" value="ECO:0007669"/>
    <property type="project" value="UniProtKB-KW"/>
</dbReference>
<evidence type="ECO:0000256" key="5">
    <source>
        <dbReference type="ARBA" id="ARBA00023163"/>
    </source>
</evidence>
<dbReference type="GO" id="GO:0006355">
    <property type="term" value="P:regulation of DNA-templated transcription"/>
    <property type="evidence" value="ECO:0007669"/>
    <property type="project" value="InterPro"/>
</dbReference>
<accession>A0A0D1Y3V2</accession>
<dbReference type="EMBL" id="LGUG01000002">
    <property type="protein sequence ID" value="KON99268.1"/>
    <property type="molecule type" value="Genomic_DNA"/>
</dbReference>
<reference evidence="7 9" key="1">
    <citation type="submission" date="2015-07" db="EMBL/GenBank/DDBJ databases">
        <title>Fjat-14205 dsm 2895.</title>
        <authorList>
            <person name="Liu B."/>
            <person name="Wang J."/>
            <person name="Zhu Y."/>
            <person name="Liu G."/>
            <person name="Chen Q."/>
            <person name="Chen Z."/>
            <person name="Lan J."/>
            <person name="Che J."/>
            <person name="Ge C."/>
            <person name="Shi H."/>
            <person name="Pan Z."/>
            <person name="Liu X."/>
        </authorList>
    </citation>
    <scope>NUCLEOTIDE SEQUENCE [LARGE SCALE GENOMIC DNA]</scope>
    <source>
        <strain evidence="7 9">DSM 2895</strain>
    </source>
</reference>
<dbReference type="Proteomes" id="UP000182836">
    <property type="component" value="Unassembled WGS sequence"/>
</dbReference>
<dbReference type="Gene3D" id="1.10.10.60">
    <property type="entry name" value="Homeodomain-like"/>
    <property type="match status" value="1"/>
</dbReference>
<dbReference type="Pfam" id="PF13433">
    <property type="entry name" value="Peripla_BP_5"/>
    <property type="match status" value="1"/>
</dbReference>
<dbReference type="FunFam" id="3.40.50.300:FF:000006">
    <property type="entry name" value="DNA-binding transcriptional regulator NtrC"/>
    <property type="match status" value="1"/>
</dbReference>
<dbReference type="SUPFAM" id="SSF46689">
    <property type="entry name" value="Homeodomain-like"/>
    <property type="match status" value="1"/>
</dbReference>
<dbReference type="PROSITE" id="PS50045">
    <property type="entry name" value="SIGMA54_INTERACT_4"/>
    <property type="match status" value="1"/>
</dbReference>
<evidence type="ECO:0000256" key="3">
    <source>
        <dbReference type="ARBA" id="ARBA00023015"/>
    </source>
</evidence>
<dbReference type="GeneID" id="42303712"/>
<dbReference type="Gene3D" id="1.10.8.60">
    <property type="match status" value="1"/>
</dbReference>
<dbReference type="InterPro" id="IPR002197">
    <property type="entry name" value="HTH_Fis"/>
</dbReference>